<dbReference type="EMBL" id="AP024145">
    <property type="protein sequence ID" value="BCM81654.1"/>
    <property type="molecule type" value="Genomic_DNA"/>
</dbReference>
<evidence type="ECO:0000313" key="3">
    <source>
        <dbReference type="Proteomes" id="UP000663508"/>
    </source>
</evidence>
<dbReference type="InterPro" id="IPR050266">
    <property type="entry name" value="AB_hydrolase_sf"/>
</dbReference>
<dbReference type="InterPro" id="IPR029058">
    <property type="entry name" value="AB_hydrolase_fold"/>
</dbReference>
<proteinExistence type="predicted"/>
<organism evidence="2 3">
    <name type="scientific">Methylobacterium indicum</name>
    <dbReference type="NCBI Taxonomy" id="1775910"/>
    <lineage>
        <taxon>Bacteria</taxon>
        <taxon>Pseudomonadati</taxon>
        <taxon>Pseudomonadota</taxon>
        <taxon>Alphaproteobacteria</taxon>
        <taxon>Hyphomicrobiales</taxon>
        <taxon>Methylobacteriaceae</taxon>
        <taxon>Methylobacterium</taxon>
    </lineage>
</organism>
<dbReference type="Proteomes" id="UP000663508">
    <property type="component" value="Chromosome"/>
</dbReference>
<dbReference type="PANTHER" id="PTHR43798">
    <property type="entry name" value="MONOACYLGLYCEROL LIPASE"/>
    <property type="match status" value="1"/>
</dbReference>
<dbReference type="SUPFAM" id="SSF53474">
    <property type="entry name" value="alpha/beta-Hydrolases"/>
    <property type="match status" value="1"/>
</dbReference>
<dbReference type="KEGG" id="mind:mvi_01150"/>
<dbReference type="AlphaFoldDB" id="A0A8H8WNX6"/>
<dbReference type="RefSeq" id="WP_207180831.1">
    <property type="nucleotide sequence ID" value="NZ_AP024145.1"/>
</dbReference>
<protein>
    <recommendedName>
        <fullName evidence="1">AB hydrolase-1 domain-containing protein</fullName>
    </recommendedName>
</protein>
<name>A0A8H8WNX6_9HYPH</name>
<dbReference type="PRINTS" id="PR00111">
    <property type="entry name" value="ABHYDROLASE"/>
</dbReference>
<evidence type="ECO:0000313" key="2">
    <source>
        <dbReference type="EMBL" id="BCM81654.1"/>
    </source>
</evidence>
<gene>
    <name evidence="2" type="ORF">mvi_01150</name>
</gene>
<reference evidence="2" key="1">
    <citation type="submission" date="2020-11" db="EMBL/GenBank/DDBJ databases">
        <title>Complete genome sequence of a novel pathogenic Methylobacterium strain isolated from rice in Vietnam.</title>
        <authorList>
            <person name="Lai K."/>
            <person name="Okazaki S."/>
            <person name="Higashi K."/>
            <person name="Mori H."/>
            <person name="Toyoda A."/>
            <person name="Kurokawa K."/>
        </authorList>
    </citation>
    <scope>NUCLEOTIDE SEQUENCE</scope>
    <source>
        <strain evidence="2">VL1</strain>
    </source>
</reference>
<dbReference type="Pfam" id="PF12697">
    <property type="entry name" value="Abhydrolase_6"/>
    <property type="match status" value="1"/>
</dbReference>
<accession>A0A8H8WNX6</accession>
<dbReference type="Gene3D" id="3.40.50.1820">
    <property type="entry name" value="alpha/beta hydrolase"/>
    <property type="match status" value="1"/>
</dbReference>
<evidence type="ECO:0000259" key="1">
    <source>
        <dbReference type="Pfam" id="PF12697"/>
    </source>
</evidence>
<sequence length="274" mass="29348">MSHHTIERRFVPTRTGVIHVATCGSGLPVLLLHQTPRSWDEYRDVLPLLGGQVRALAMDTPGFGDSPALSGVAPSIEAWADAVIALMEALDLPECCLVGHHTGAVVALEATVRAPGRVAALVLSSCPMVDAPRRAHHAAKTPIDMVNPDGEGNHLLQLWRGRQPFYPPEMPALLDRFMVDALRAGPMAAEGHRVVNRYHMEERIGLVRAPTLVIGATDDPHAFPAVPRIATAIPHAEVTEIAGGTVPLPDALPAPFSEAILQFLHARELLASAD</sequence>
<dbReference type="InterPro" id="IPR000073">
    <property type="entry name" value="AB_hydrolase_1"/>
</dbReference>
<feature type="domain" description="AB hydrolase-1" evidence="1">
    <location>
        <begin position="29"/>
        <end position="245"/>
    </location>
</feature>